<dbReference type="AlphaFoldDB" id="A0A2P2JQ09"/>
<organism evidence="1">
    <name type="scientific">Rhizophora mucronata</name>
    <name type="common">Asiatic mangrove</name>
    <dbReference type="NCBI Taxonomy" id="61149"/>
    <lineage>
        <taxon>Eukaryota</taxon>
        <taxon>Viridiplantae</taxon>
        <taxon>Streptophyta</taxon>
        <taxon>Embryophyta</taxon>
        <taxon>Tracheophyta</taxon>
        <taxon>Spermatophyta</taxon>
        <taxon>Magnoliopsida</taxon>
        <taxon>eudicotyledons</taxon>
        <taxon>Gunneridae</taxon>
        <taxon>Pentapetalae</taxon>
        <taxon>rosids</taxon>
        <taxon>fabids</taxon>
        <taxon>Malpighiales</taxon>
        <taxon>Rhizophoraceae</taxon>
        <taxon>Rhizophora</taxon>
    </lineage>
</organism>
<dbReference type="EMBL" id="GGEC01015070">
    <property type="protein sequence ID" value="MBW95553.1"/>
    <property type="molecule type" value="Transcribed_RNA"/>
</dbReference>
<evidence type="ECO:0000313" key="1">
    <source>
        <dbReference type="EMBL" id="MBW95553.1"/>
    </source>
</evidence>
<proteinExistence type="predicted"/>
<sequence length="157" mass="17862">MMKYILRKPLTIKGMKMKLLSFDPPAWVNKGDPTTIKQGNTVQEEAPVNCRIQGSIPSTEWTSQLSPKRICIFIFTFICTSNHLKTPHLIHAIHKVGNVATKSENNCFNEKVASLSFRLTLPLGPLAGYRIKKESLSRIRFRSTLSPRRGRNRKVEL</sequence>
<protein>
    <submittedName>
        <fullName evidence="1">Plasma membrane ATPase</fullName>
    </submittedName>
</protein>
<reference evidence="1" key="1">
    <citation type="submission" date="2018-02" db="EMBL/GenBank/DDBJ databases">
        <title>Rhizophora mucronata_Transcriptome.</title>
        <authorList>
            <person name="Meera S.P."/>
            <person name="Sreeshan A."/>
            <person name="Augustine A."/>
        </authorList>
    </citation>
    <scope>NUCLEOTIDE SEQUENCE</scope>
    <source>
        <tissue evidence="1">Leaf</tissue>
    </source>
</reference>
<name>A0A2P2JQ09_RHIMU</name>
<accession>A0A2P2JQ09</accession>